<accession>A0AAW1IKD1</accession>
<dbReference type="Proteomes" id="UP001443914">
    <property type="component" value="Unassembled WGS sequence"/>
</dbReference>
<keyword evidence="3" id="KW-1185">Reference proteome</keyword>
<evidence type="ECO:0000259" key="1">
    <source>
        <dbReference type="Pfam" id="PF04572"/>
    </source>
</evidence>
<name>A0AAW1IKD1_SAPOF</name>
<sequence>MIWISPKKLFGKRELLSLESVLKTHPHGCGIILSRVMDSKRGRAMLEPLVRLGYRVCVVAPYFRLLFTNTPAQGWLERLEVGLVDPGEIPITQNLSNLLRLVVLYKYGGVYLDTDVIIIKDISNLKNSIGIQTVETKPMNQTTLNNAVLIFDKQHPMLLKFMEEFNSSFNGNIWGFNGPYLVTRVVLRHVNDTKIKINILPHMAFYPVDWTLIDEYFWKYEDEDEIKWSKEELNKVIEKSYGVHLWNKITHTLKIENGSILEFVIDVQLSTSPEADLGGEARRPSLATKERCHNSPNVVTKADCC</sequence>
<dbReference type="Pfam" id="PF04572">
    <property type="entry name" value="Gb3_synth"/>
    <property type="match status" value="1"/>
</dbReference>
<protein>
    <recommendedName>
        <fullName evidence="1">Alpha 1,4-glycosyltransferase domain-containing protein</fullName>
    </recommendedName>
</protein>
<evidence type="ECO:0000313" key="3">
    <source>
        <dbReference type="Proteomes" id="UP001443914"/>
    </source>
</evidence>
<dbReference type="PANTHER" id="PTHR46781">
    <property type="entry name" value="ALPHA 1,4-GLYCOSYLTRANSFERASE FAMILY PROTEIN"/>
    <property type="match status" value="1"/>
</dbReference>
<dbReference type="PANTHER" id="PTHR46781:SF2">
    <property type="entry name" value="ALPHA 1,4-GLYCOSYLTRANSFERASE FAMILY PROTEIN"/>
    <property type="match status" value="1"/>
</dbReference>
<gene>
    <name evidence="2" type="ORF">RND81_09G137000</name>
</gene>
<proteinExistence type="predicted"/>
<dbReference type="Gene3D" id="3.90.550.20">
    <property type="match status" value="1"/>
</dbReference>
<dbReference type="InterPro" id="IPR007577">
    <property type="entry name" value="GlycoTrfase_DXD_sugar-bd_CS"/>
</dbReference>
<dbReference type="EMBL" id="JBDFQZ010000009">
    <property type="protein sequence ID" value="KAK9690552.1"/>
    <property type="molecule type" value="Genomic_DNA"/>
</dbReference>
<dbReference type="Pfam" id="PF04488">
    <property type="entry name" value="Gly_transf_sug"/>
    <property type="match status" value="1"/>
</dbReference>
<comment type="caution">
    <text evidence="2">The sequence shown here is derived from an EMBL/GenBank/DDBJ whole genome shotgun (WGS) entry which is preliminary data.</text>
</comment>
<dbReference type="AlphaFoldDB" id="A0AAW1IKD1"/>
<reference evidence="2" key="1">
    <citation type="submission" date="2024-03" db="EMBL/GenBank/DDBJ databases">
        <title>WGS assembly of Saponaria officinalis var. Norfolk2.</title>
        <authorList>
            <person name="Jenkins J."/>
            <person name="Shu S."/>
            <person name="Grimwood J."/>
            <person name="Barry K."/>
            <person name="Goodstein D."/>
            <person name="Schmutz J."/>
            <person name="Leebens-Mack J."/>
            <person name="Osbourn A."/>
        </authorList>
    </citation>
    <scope>NUCLEOTIDE SEQUENCE [LARGE SCALE GENOMIC DNA]</scope>
    <source>
        <strain evidence="2">JIC</strain>
    </source>
</reference>
<dbReference type="InterPro" id="IPR007652">
    <property type="entry name" value="A1-4-GlycosylTfrase_dom"/>
</dbReference>
<feature type="domain" description="Alpha 1,4-glycosyltransferase" evidence="1">
    <location>
        <begin position="151"/>
        <end position="263"/>
    </location>
</feature>
<dbReference type="InterPro" id="IPR044789">
    <property type="entry name" value="Put_A1-4-GlycosylTfrase_plant"/>
</dbReference>
<organism evidence="2 3">
    <name type="scientific">Saponaria officinalis</name>
    <name type="common">Common soapwort</name>
    <name type="synonym">Lychnis saponaria</name>
    <dbReference type="NCBI Taxonomy" id="3572"/>
    <lineage>
        <taxon>Eukaryota</taxon>
        <taxon>Viridiplantae</taxon>
        <taxon>Streptophyta</taxon>
        <taxon>Embryophyta</taxon>
        <taxon>Tracheophyta</taxon>
        <taxon>Spermatophyta</taxon>
        <taxon>Magnoliopsida</taxon>
        <taxon>eudicotyledons</taxon>
        <taxon>Gunneridae</taxon>
        <taxon>Pentapetalae</taxon>
        <taxon>Caryophyllales</taxon>
        <taxon>Caryophyllaceae</taxon>
        <taxon>Caryophylleae</taxon>
        <taxon>Saponaria</taxon>
    </lineage>
</organism>
<dbReference type="InterPro" id="IPR029044">
    <property type="entry name" value="Nucleotide-diphossugar_trans"/>
</dbReference>
<dbReference type="SUPFAM" id="SSF53448">
    <property type="entry name" value="Nucleotide-diphospho-sugar transferases"/>
    <property type="match status" value="1"/>
</dbReference>
<evidence type="ECO:0000313" key="2">
    <source>
        <dbReference type="EMBL" id="KAK9690552.1"/>
    </source>
</evidence>